<protein>
    <recommendedName>
        <fullName evidence="3">Clp ATPase C-terminal domain-containing protein</fullName>
    </recommendedName>
</protein>
<sequence length="108" mass="11779">MVSGLVYARGQTTDGSWIGLVVFAIPARSARDADSQKEGYDPVYDARLLRRFISHEVETRIGRALLSGDIDDGATITLDADNGELVARFGLTDYTDLHRKGGSPAPRR</sequence>
<dbReference type="InterPro" id="IPR019489">
    <property type="entry name" value="Clp_ATPase_C"/>
</dbReference>
<keyword evidence="1" id="KW-0547">Nucleotide-binding</keyword>
<name>A0ABZ1YVJ0_9NOCA</name>
<feature type="domain" description="Clp ATPase C-terminal" evidence="3">
    <location>
        <begin position="37"/>
        <end position="77"/>
    </location>
</feature>
<dbReference type="Pfam" id="PF10431">
    <property type="entry name" value="ClpB_D2-small"/>
    <property type="match status" value="1"/>
</dbReference>
<gene>
    <name evidence="4" type="ORF">OG563_42935</name>
</gene>
<evidence type="ECO:0000313" key="5">
    <source>
        <dbReference type="Proteomes" id="UP001432062"/>
    </source>
</evidence>
<dbReference type="EMBL" id="CP109441">
    <property type="protein sequence ID" value="WUV45769.1"/>
    <property type="molecule type" value="Genomic_DNA"/>
</dbReference>
<accession>A0ABZ1YVJ0</accession>
<dbReference type="RefSeq" id="WP_327098973.1">
    <property type="nucleotide sequence ID" value="NZ_CP109149.1"/>
</dbReference>
<evidence type="ECO:0000256" key="2">
    <source>
        <dbReference type="ARBA" id="ARBA00022840"/>
    </source>
</evidence>
<proteinExistence type="predicted"/>
<keyword evidence="5" id="KW-1185">Reference proteome</keyword>
<dbReference type="Proteomes" id="UP001432062">
    <property type="component" value="Chromosome"/>
</dbReference>
<evidence type="ECO:0000313" key="4">
    <source>
        <dbReference type="EMBL" id="WUV45769.1"/>
    </source>
</evidence>
<dbReference type="Gene3D" id="1.10.8.60">
    <property type="match status" value="1"/>
</dbReference>
<organism evidence="4 5">
    <name type="scientific">Nocardia vinacea</name>
    <dbReference type="NCBI Taxonomy" id="96468"/>
    <lineage>
        <taxon>Bacteria</taxon>
        <taxon>Bacillati</taxon>
        <taxon>Actinomycetota</taxon>
        <taxon>Actinomycetes</taxon>
        <taxon>Mycobacteriales</taxon>
        <taxon>Nocardiaceae</taxon>
        <taxon>Nocardia</taxon>
    </lineage>
</organism>
<keyword evidence="2" id="KW-0067">ATP-binding</keyword>
<reference evidence="4" key="1">
    <citation type="submission" date="2022-10" db="EMBL/GenBank/DDBJ databases">
        <title>The complete genomes of actinobacterial strains from the NBC collection.</title>
        <authorList>
            <person name="Joergensen T.S."/>
            <person name="Alvarez Arevalo M."/>
            <person name="Sterndorff E.B."/>
            <person name="Faurdal D."/>
            <person name="Vuksanovic O."/>
            <person name="Mourched A.-S."/>
            <person name="Charusanti P."/>
            <person name="Shaw S."/>
            <person name="Blin K."/>
            <person name="Weber T."/>
        </authorList>
    </citation>
    <scope>NUCLEOTIDE SEQUENCE</scope>
    <source>
        <strain evidence="4">NBC_01482</strain>
    </source>
</reference>
<evidence type="ECO:0000256" key="1">
    <source>
        <dbReference type="ARBA" id="ARBA00022741"/>
    </source>
</evidence>
<evidence type="ECO:0000259" key="3">
    <source>
        <dbReference type="Pfam" id="PF10431"/>
    </source>
</evidence>